<dbReference type="AlphaFoldDB" id="A0A517PC13"/>
<reference evidence="3 4" key="1">
    <citation type="submission" date="2019-02" db="EMBL/GenBank/DDBJ databases">
        <title>Deep-cultivation of Planctomycetes and their phenomic and genomic characterization uncovers novel biology.</title>
        <authorList>
            <person name="Wiegand S."/>
            <person name="Jogler M."/>
            <person name="Boedeker C."/>
            <person name="Pinto D."/>
            <person name="Vollmers J."/>
            <person name="Rivas-Marin E."/>
            <person name="Kohn T."/>
            <person name="Peeters S.H."/>
            <person name="Heuer A."/>
            <person name="Rast P."/>
            <person name="Oberbeckmann S."/>
            <person name="Bunk B."/>
            <person name="Jeske O."/>
            <person name="Meyerdierks A."/>
            <person name="Storesund J.E."/>
            <person name="Kallscheuer N."/>
            <person name="Luecker S."/>
            <person name="Lage O.M."/>
            <person name="Pohl T."/>
            <person name="Merkel B.J."/>
            <person name="Hornburger P."/>
            <person name="Mueller R.-W."/>
            <person name="Bruemmer F."/>
            <person name="Labrenz M."/>
            <person name="Spormann A.M."/>
            <person name="Op den Camp H."/>
            <person name="Overmann J."/>
            <person name="Amann R."/>
            <person name="Jetten M.S.M."/>
            <person name="Mascher T."/>
            <person name="Medema M.H."/>
            <person name="Devos D.P."/>
            <person name="Kaster A.-K."/>
            <person name="Ovreas L."/>
            <person name="Rohde M."/>
            <person name="Galperin M.Y."/>
            <person name="Jogler C."/>
        </authorList>
    </citation>
    <scope>NUCLEOTIDE SEQUENCE [LARGE SCALE GENOMIC DNA]</scope>
    <source>
        <strain evidence="3 4">CA12</strain>
    </source>
</reference>
<evidence type="ECO:0000256" key="1">
    <source>
        <dbReference type="SAM" id="Coils"/>
    </source>
</evidence>
<dbReference type="OrthoDB" id="291591at2"/>
<organism evidence="3 4">
    <name type="scientific">Alienimonas californiensis</name>
    <dbReference type="NCBI Taxonomy" id="2527989"/>
    <lineage>
        <taxon>Bacteria</taxon>
        <taxon>Pseudomonadati</taxon>
        <taxon>Planctomycetota</taxon>
        <taxon>Planctomycetia</taxon>
        <taxon>Planctomycetales</taxon>
        <taxon>Planctomycetaceae</taxon>
        <taxon>Alienimonas</taxon>
    </lineage>
</organism>
<gene>
    <name evidence="3" type="primary">smc_5</name>
    <name evidence="3" type="ORF">CA12_30070</name>
</gene>
<protein>
    <submittedName>
        <fullName evidence="3">Chromosome partition protein Smc</fullName>
    </submittedName>
</protein>
<accession>A0A517PC13</accession>
<feature type="coiled-coil region" evidence="1">
    <location>
        <begin position="79"/>
        <end position="215"/>
    </location>
</feature>
<evidence type="ECO:0000256" key="2">
    <source>
        <dbReference type="SAM" id="SignalP"/>
    </source>
</evidence>
<dbReference type="EMBL" id="CP036265">
    <property type="protein sequence ID" value="QDT16899.1"/>
    <property type="molecule type" value="Genomic_DNA"/>
</dbReference>
<keyword evidence="1" id="KW-0175">Coiled coil</keyword>
<feature type="signal peptide" evidence="2">
    <location>
        <begin position="1"/>
        <end position="23"/>
    </location>
</feature>
<sequence precursor="true">MARLGKPLAVAAFVLCVLFCGFAAAISAGGQNWDARRAELDEFSITRVGGGEQPVRFQVTDRVTTETVTTSDSLAAAVVAAYRERTNRLQAERQALQDRVDRMAAEAPLRTRLNKADRTAMDARLAFQQSEFERLTEELKAVTAEGARLVDQAEQLRSEAATRAEDADRLASELDAIRTDLYRVLEQIAALKDRKVRLEGALARAERRRQQLTERLE</sequence>
<dbReference type="RefSeq" id="WP_145359820.1">
    <property type="nucleotide sequence ID" value="NZ_CP036265.1"/>
</dbReference>
<feature type="chain" id="PRO_5022239150" evidence="2">
    <location>
        <begin position="24"/>
        <end position="217"/>
    </location>
</feature>
<keyword evidence="2" id="KW-0732">Signal</keyword>
<dbReference type="KEGG" id="acaf:CA12_30070"/>
<name>A0A517PC13_9PLAN</name>
<evidence type="ECO:0000313" key="3">
    <source>
        <dbReference type="EMBL" id="QDT16899.1"/>
    </source>
</evidence>
<proteinExistence type="predicted"/>
<evidence type="ECO:0000313" key="4">
    <source>
        <dbReference type="Proteomes" id="UP000318741"/>
    </source>
</evidence>
<dbReference type="Proteomes" id="UP000318741">
    <property type="component" value="Chromosome"/>
</dbReference>
<keyword evidence="4" id="KW-1185">Reference proteome</keyword>